<organism evidence="2 3">
    <name type="scientific">Iodobacter violaceini</name>
    <dbReference type="NCBI Taxonomy" id="3044271"/>
    <lineage>
        <taxon>Bacteria</taxon>
        <taxon>Pseudomonadati</taxon>
        <taxon>Pseudomonadota</taxon>
        <taxon>Betaproteobacteria</taxon>
        <taxon>Neisseriales</taxon>
        <taxon>Chitinibacteraceae</taxon>
        <taxon>Iodobacter</taxon>
    </lineage>
</organism>
<dbReference type="EMBL" id="JAAOLX010000008">
    <property type="protein sequence ID" value="NHQ87523.1"/>
    <property type="molecule type" value="Genomic_DNA"/>
</dbReference>
<dbReference type="Gene3D" id="3.60.10.10">
    <property type="entry name" value="Endonuclease/exonuclease/phosphatase"/>
    <property type="match status" value="1"/>
</dbReference>
<dbReference type="InterPro" id="IPR036691">
    <property type="entry name" value="Endo/exonu/phosph_ase_sf"/>
</dbReference>
<protein>
    <submittedName>
        <fullName evidence="2">EEP domain-containing protein</fullName>
    </submittedName>
</protein>
<sequence length="269" mass="30184">MASVGDFVLNNHLSLKVATYNIHKGLSLFNQRLVVHDVREALQALSPDLIFLQEVQGAHSQRIQRFSNWPVAPQHEYLAGDLHVAYGLNARYKLGHHGNALLSRFPILRWHNQDLTLHRFEQRGVLHCELDVPGWHQPLHALCVHLNLRAMDRRKQVRMLIERVISDVPEDAPLVLAGDFNDWRGEATLQFARELGLIEAFNALHGTSAKSFPASLPILSLDRVYLRGFTVQVANVLGGVPWSNLSDHAPLYTVLHRNEGGPGAAAIEL</sequence>
<dbReference type="InterPro" id="IPR005135">
    <property type="entry name" value="Endo/exonuclease/phosphatase"/>
</dbReference>
<dbReference type="RefSeq" id="WP_166828032.1">
    <property type="nucleotide sequence ID" value="NZ_JAAOLX010000008.1"/>
</dbReference>
<dbReference type="PANTHER" id="PTHR14859">
    <property type="entry name" value="CALCOFLUOR WHITE HYPERSENSITIVE PROTEIN PRECURSOR"/>
    <property type="match status" value="1"/>
</dbReference>
<keyword evidence="3" id="KW-1185">Reference proteome</keyword>
<name>A0ABX0KY03_9NEIS</name>
<evidence type="ECO:0000313" key="2">
    <source>
        <dbReference type="EMBL" id="NHQ87523.1"/>
    </source>
</evidence>
<dbReference type="Proteomes" id="UP000712570">
    <property type="component" value="Unassembled WGS sequence"/>
</dbReference>
<feature type="domain" description="Endonuclease/exonuclease/phosphatase" evidence="1">
    <location>
        <begin position="18"/>
        <end position="248"/>
    </location>
</feature>
<dbReference type="PANTHER" id="PTHR14859:SF15">
    <property type="entry name" value="ENDONUCLEASE_EXONUCLEASE_PHOSPHATASE DOMAIN-CONTAINING PROTEIN"/>
    <property type="match status" value="1"/>
</dbReference>
<dbReference type="InterPro" id="IPR051916">
    <property type="entry name" value="GPI-anchor_lipid_remodeler"/>
</dbReference>
<gene>
    <name evidence="2" type="ORF">HA050_15500</name>
</gene>
<comment type="caution">
    <text evidence="2">The sequence shown here is derived from an EMBL/GenBank/DDBJ whole genome shotgun (WGS) entry which is preliminary data.</text>
</comment>
<proteinExistence type="predicted"/>
<dbReference type="Pfam" id="PF03372">
    <property type="entry name" value="Exo_endo_phos"/>
    <property type="match status" value="1"/>
</dbReference>
<evidence type="ECO:0000259" key="1">
    <source>
        <dbReference type="Pfam" id="PF03372"/>
    </source>
</evidence>
<evidence type="ECO:0000313" key="3">
    <source>
        <dbReference type="Proteomes" id="UP000712570"/>
    </source>
</evidence>
<reference evidence="2 3" key="1">
    <citation type="submission" date="2020-03" db="EMBL/GenBank/DDBJ databases">
        <title>Draft genome sequence of environmentally isolated violet-colored cultures.</title>
        <authorList>
            <person name="Wilson H.S."/>
        </authorList>
    </citation>
    <scope>NUCLEOTIDE SEQUENCE [LARGE SCALE GENOMIC DNA]</scope>
    <source>
        <strain evidence="2 3">HSC-16F04</strain>
    </source>
</reference>
<dbReference type="SUPFAM" id="SSF56219">
    <property type="entry name" value="DNase I-like"/>
    <property type="match status" value="1"/>
</dbReference>
<accession>A0ABX0KY03</accession>